<keyword evidence="3" id="KW-0904">Protein phosphatase</keyword>
<dbReference type="InterPro" id="IPR036457">
    <property type="entry name" value="PPM-type-like_dom_sf"/>
</dbReference>
<keyword evidence="4" id="KW-1133">Transmembrane helix</keyword>
<accession>A0A378JH44</accession>
<dbReference type="RefSeq" id="WP_083502874.1">
    <property type="nucleotide sequence ID" value="NZ_CAAAHW010000007.1"/>
</dbReference>
<dbReference type="EMBL" id="UGOB01000001">
    <property type="protein sequence ID" value="STX46311.1"/>
    <property type="molecule type" value="Genomic_DNA"/>
</dbReference>
<dbReference type="Proteomes" id="UP000254476">
    <property type="component" value="Unassembled WGS sequence"/>
</dbReference>
<dbReference type="PROSITE" id="PS51746">
    <property type="entry name" value="PPM_2"/>
    <property type="match status" value="1"/>
</dbReference>
<evidence type="ECO:0000313" key="7">
    <source>
        <dbReference type="EMBL" id="STX46311.1"/>
    </source>
</evidence>
<evidence type="ECO:0000313" key="9">
    <source>
        <dbReference type="Proteomes" id="UP000254476"/>
    </source>
</evidence>
<evidence type="ECO:0000256" key="1">
    <source>
        <dbReference type="ARBA" id="ARBA00022723"/>
    </source>
</evidence>
<dbReference type="CDD" id="cd00143">
    <property type="entry name" value="PP2Cc"/>
    <property type="match status" value="1"/>
</dbReference>
<keyword evidence="2" id="KW-0378">Hydrolase</keyword>
<dbReference type="OrthoDB" id="5648735at2"/>
<feature type="domain" description="PPM-type phosphatase" evidence="5">
    <location>
        <begin position="27"/>
        <end position="271"/>
    </location>
</feature>
<proteinExistence type="predicted"/>
<reference evidence="7 9" key="2">
    <citation type="submission" date="2018-06" db="EMBL/GenBank/DDBJ databases">
        <authorList>
            <consortium name="Pathogen Informatics"/>
            <person name="Doyle S."/>
        </authorList>
    </citation>
    <scope>NUCLEOTIDE SEQUENCE [LARGE SCALE GENOMIC DNA]</scope>
    <source>
        <strain evidence="7 9">NCTC12388</strain>
    </source>
</reference>
<dbReference type="PROSITE" id="PS01032">
    <property type="entry name" value="PPM_1"/>
    <property type="match status" value="1"/>
</dbReference>
<dbReference type="SMART" id="SM00332">
    <property type="entry name" value="PP2Cc"/>
    <property type="match status" value="1"/>
</dbReference>
<evidence type="ECO:0000313" key="8">
    <source>
        <dbReference type="Proteomes" id="UP000054691"/>
    </source>
</evidence>
<dbReference type="EMBL" id="LNYE01000020">
    <property type="protein sequence ID" value="KTD12085.1"/>
    <property type="molecule type" value="Genomic_DNA"/>
</dbReference>
<sequence length="494" mass="55274">MPRIISHPGKYKKSEAENVRYQDKHQPFGYFEMQNAPIRPSQEDALAWETLDQSLDSLSPEEIGKRLWTTYRSLDEQVLEKNYTDGSTASTTVYDGKGNLITATLADAASFAAIYDKEGNLLGVVRLNSVTHKPTDPEEGLRIQQAGGFVGWGRVDGMLAVSRAMGDKSFKEHGVCSEATIDITSIDDLAQRFNISRETIGKIQIITTCDGFTDGTKVETKRGHEQFLYQSLKEIIKSNKKKPELEIAKALALKAKTNDSRDNISVAVQTITQNTPAFLLGVYDGHGGSKVSTYVANHIGDEFKKQCALTPSEYEEQPLSVAKNMSIYQRDNSADVRYERKRQESILSKEESELIIKELLTLTQKYQHNLSKKNREIHSIVEQLLTVLNSSEKNQDTIKEYFKILEKKEEGKAFTNLQIIQNNKDKSTGRFIAGIIAIAATFLTGVLPGLAIIGLVYAFTDKTPKDLFKTYGEGFQADLAEVKEQHDLNTLKIK</sequence>
<dbReference type="Pfam" id="PF00481">
    <property type="entry name" value="PP2C"/>
    <property type="match status" value="1"/>
</dbReference>
<reference evidence="6 8" key="1">
    <citation type="submission" date="2015-11" db="EMBL/GenBank/DDBJ databases">
        <title>Genomic analysis of 38 Legionella species identifies large and diverse effector repertoires.</title>
        <authorList>
            <person name="Burstein D."/>
            <person name="Amaro F."/>
            <person name="Zusman T."/>
            <person name="Lifshitz Z."/>
            <person name="Cohen O."/>
            <person name="Gilbert J.A."/>
            <person name="Pupko T."/>
            <person name="Shuman H.A."/>
            <person name="Segal G."/>
        </authorList>
    </citation>
    <scope>NUCLEOTIDE SEQUENCE [LARGE SCALE GENOMIC DNA]</scope>
    <source>
        <strain evidence="6 8">Lyon 8420412</strain>
    </source>
</reference>
<dbReference type="AlphaFoldDB" id="A0A378JH44"/>
<dbReference type="Proteomes" id="UP000054691">
    <property type="component" value="Unassembled WGS sequence"/>
</dbReference>
<keyword evidence="4" id="KW-0812">Transmembrane</keyword>
<dbReference type="InterPro" id="IPR015655">
    <property type="entry name" value="PP2C"/>
</dbReference>
<organism evidence="7 9">
    <name type="scientific">Legionella gratiana</name>
    <dbReference type="NCBI Taxonomy" id="45066"/>
    <lineage>
        <taxon>Bacteria</taxon>
        <taxon>Pseudomonadati</taxon>
        <taxon>Pseudomonadota</taxon>
        <taxon>Gammaproteobacteria</taxon>
        <taxon>Legionellales</taxon>
        <taxon>Legionellaceae</taxon>
        <taxon>Legionella</taxon>
    </lineage>
</organism>
<keyword evidence="1" id="KW-0479">Metal-binding</keyword>
<dbReference type="STRING" id="45066.Lgra_1543"/>
<gene>
    <name evidence="6" type="ORF">Lgra_1543</name>
    <name evidence="7" type="ORF">NCTC12388_03073</name>
</gene>
<name>A0A378JH44_9GAMM</name>
<dbReference type="GO" id="GO:0004722">
    <property type="term" value="F:protein serine/threonine phosphatase activity"/>
    <property type="evidence" value="ECO:0007669"/>
    <property type="project" value="InterPro"/>
</dbReference>
<evidence type="ECO:0000259" key="5">
    <source>
        <dbReference type="PROSITE" id="PS51746"/>
    </source>
</evidence>
<protein>
    <submittedName>
        <fullName evidence="7">Protein phosphatase 2C</fullName>
    </submittedName>
</protein>
<dbReference type="Gene3D" id="3.60.40.10">
    <property type="entry name" value="PPM-type phosphatase domain"/>
    <property type="match status" value="2"/>
</dbReference>
<evidence type="ECO:0000256" key="3">
    <source>
        <dbReference type="ARBA" id="ARBA00022912"/>
    </source>
</evidence>
<keyword evidence="4" id="KW-0472">Membrane</keyword>
<dbReference type="GO" id="GO:0046872">
    <property type="term" value="F:metal ion binding"/>
    <property type="evidence" value="ECO:0007669"/>
    <property type="project" value="UniProtKB-KW"/>
</dbReference>
<evidence type="ECO:0000313" key="6">
    <source>
        <dbReference type="EMBL" id="KTD12085.1"/>
    </source>
</evidence>
<evidence type="ECO:0000256" key="4">
    <source>
        <dbReference type="SAM" id="Phobius"/>
    </source>
</evidence>
<evidence type="ECO:0000256" key="2">
    <source>
        <dbReference type="ARBA" id="ARBA00022801"/>
    </source>
</evidence>
<dbReference type="PANTHER" id="PTHR47992">
    <property type="entry name" value="PROTEIN PHOSPHATASE"/>
    <property type="match status" value="1"/>
</dbReference>
<dbReference type="SUPFAM" id="SSF81606">
    <property type="entry name" value="PP2C-like"/>
    <property type="match status" value="2"/>
</dbReference>
<feature type="transmembrane region" description="Helical" evidence="4">
    <location>
        <begin position="431"/>
        <end position="459"/>
    </location>
</feature>
<keyword evidence="8" id="KW-1185">Reference proteome</keyword>
<dbReference type="InterPro" id="IPR000222">
    <property type="entry name" value="PP2C_BS"/>
</dbReference>
<dbReference type="InterPro" id="IPR001932">
    <property type="entry name" value="PPM-type_phosphatase-like_dom"/>
</dbReference>